<keyword evidence="4 5" id="KW-0067">ATP-binding</keyword>
<keyword evidence="9" id="KW-1185">Reference proteome</keyword>
<dbReference type="InterPro" id="IPR011009">
    <property type="entry name" value="Kinase-like_dom_sf"/>
</dbReference>
<evidence type="ECO:0000256" key="2">
    <source>
        <dbReference type="ARBA" id="ARBA00022741"/>
    </source>
</evidence>
<sequence length="442" mass="46831">MDGNSGLYARIDALFGAFASGRQSFAEIAEALHTASLGVPEAEIAAMIAAAADRHRLPRALAAAFDGALMHTRDDPDARNETAEGRAGDGTSGETRRTARDSVDDALVNALVQPFKALRARRVQQNRPEDAGLDDALASFKRARSKRQLQTADLHAASADAIPDVPARDSRPPIIGRILRNRFLIEKELGHGGMGTVYRAVDVRKVEVDAAAPYVAIKLLNDEATRVMASLTQLEAEARLTRALAHPNIIAIYDFDRDGDYPFICMELLEGRTVADALAAEPGFAGGEAARQAVRGLLSGMAHAHGQGIAHADLKPANLWLTAGAGMLKILDFGSSLSTTQDDATGGRDALTPAYASPERLEGAPPSPRDDVYALGCLIHLMVNGRHPFNRQTATAARQAGLAPPPLPGLPAETAAAVQAALSFEGDRRPADAARLLAAFDR</sequence>
<evidence type="ECO:0000256" key="3">
    <source>
        <dbReference type="ARBA" id="ARBA00022777"/>
    </source>
</evidence>
<gene>
    <name evidence="8" type="ORF">SAMN02745172_03833</name>
</gene>
<organism evidence="8 9">
    <name type="scientific">Pseudoxanthobacter soli DSM 19599</name>
    <dbReference type="NCBI Taxonomy" id="1123029"/>
    <lineage>
        <taxon>Bacteria</taxon>
        <taxon>Pseudomonadati</taxon>
        <taxon>Pseudomonadota</taxon>
        <taxon>Alphaproteobacteria</taxon>
        <taxon>Hyphomicrobiales</taxon>
        <taxon>Segnochrobactraceae</taxon>
        <taxon>Pseudoxanthobacter</taxon>
    </lineage>
</organism>
<dbReference type="SMART" id="SM00220">
    <property type="entry name" value="S_TKc"/>
    <property type="match status" value="1"/>
</dbReference>
<accession>A0A1M7ZQH2</accession>
<dbReference type="PANTHER" id="PTHR43289">
    <property type="entry name" value="MITOGEN-ACTIVATED PROTEIN KINASE KINASE KINASE 20-RELATED"/>
    <property type="match status" value="1"/>
</dbReference>
<dbReference type="PANTHER" id="PTHR43289:SF6">
    <property type="entry name" value="SERINE_THREONINE-PROTEIN KINASE NEKL-3"/>
    <property type="match status" value="1"/>
</dbReference>
<dbReference type="PROSITE" id="PS00107">
    <property type="entry name" value="PROTEIN_KINASE_ATP"/>
    <property type="match status" value="1"/>
</dbReference>
<dbReference type="Gene3D" id="1.10.510.10">
    <property type="entry name" value="Transferase(Phosphotransferase) domain 1"/>
    <property type="match status" value="1"/>
</dbReference>
<dbReference type="GO" id="GO:0005524">
    <property type="term" value="F:ATP binding"/>
    <property type="evidence" value="ECO:0007669"/>
    <property type="project" value="UniProtKB-UniRule"/>
</dbReference>
<keyword evidence="2 5" id="KW-0547">Nucleotide-binding</keyword>
<dbReference type="EMBL" id="FRXO01000011">
    <property type="protein sequence ID" value="SHO67160.1"/>
    <property type="molecule type" value="Genomic_DNA"/>
</dbReference>
<proteinExistence type="predicted"/>
<feature type="domain" description="Protein kinase" evidence="7">
    <location>
        <begin position="183"/>
        <end position="442"/>
    </location>
</feature>
<dbReference type="AlphaFoldDB" id="A0A1M7ZQH2"/>
<dbReference type="SUPFAM" id="SSF56112">
    <property type="entry name" value="Protein kinase-like (PK-like)"/>
    <property type="match status" value="1"/>
</dbReference>
<keyword evidence="3 8" id="KW-0418">Kinase</keyword>
<dbReference type="PROSITE" id="PS50011">
    <property type="entry name" value="PROTEIN_KINASE_DOM"/>
    <property type="match status" value="1"/>
</dbReference>
<evidence type="ECO:0000313" key="9">
    <source>
        <dbReference type="Proteomes" id="UP000186406"/>
    </source>
</evidence>
<dbReference type="Proteomes" id="UP000186406">
    <property type="component" value="Unassembled WGS sequence"/>
</dbReference>
<keyword evidence="1" id="KW-0808">Transferase</keyword>
<dbReference type="InterPro" id="IPR000719">
    <property type="entry name" value="Prot_kinase_dom"/>
</dbReference>
<evidence type="ECO:0000256" key="5">
    <source>
        <dbReference type="PROSITE-ProRule" id="PRU10141"/>
    </source>
</evidence>
<dbReference type="Gene3D" id="3.30.200.20">
    <property type="entry name" value="Phosphorylase Kinase, domain 1"/>
    <property type="match status" value="1"/>
</dbReference>
<feature type="binding site" evidence="5">
    <location>
        <position position="218"/>
    </location>
    <ligand>
        <name>ATP</name>
        <dbReference type="ChEBI" id="CHEBI:30616"/>
    </ligand>
</feature>
<dbReference type="Pfam" id="PF00069">
    <property type="entry name" value="Pkinase"/>
    <property type="match status" value="1"/>
</dbReference>
<dbReference type="GO" id="GO:0004674">
    <property type="term" value="F:protein serine/threonine kinase activity"/>
    <property type="evidence" value="ECO:0007669"/>
    <property type="project" value="TreeGrafter"/>
</dbReference>
<evidence type="ECO:0000313" key="8">
    <source>
        <dbReference type="EMBL" id="SHO67160.1"/>
    </source>
</evidence>
<evidence type="ECO:0000259" key="7">
    <source>
        <dbReference type="PROSITE" id="PS50011"/>
    </source>
</evidence>
<evidence type="ECO:0000256" key="4">
    <source>
        <dbReference type="ARBA" id="ARBA00022840"/>
    </source>
</evidence>
<dbReference type="CDD" id="cd14014">
    <property type="entry name" value="STKc_PknB_like"/>
    <property type="match status" value="1"/>
</dbReference>
<feature type="region of interest" description="Disordered" evidence="6">
    <location>
        <begin position="339"/>
        <end position="367"/>
    </location>
</feature>
<protein>
    <submittedName>
        <fullName evidence="8">Protein kinase domain-containing protein</fullName>
    </submittedName>
</protein>
<feature type="compositionally biased region" description="Basic and acidic residues" evidence="6">
    <location>
        <begin position="71"/>
        <end position="87"/>
    </location>
</feature>
<evidence type="ECO:0000256" key="6">
    <source>
        <dbReference type="SAM" id="MobiDB-lite"/>
    </source>
</evidence>
<dbReference type="InterPro" id="IPR017441">
    <property type="entry name" value="Protein_kinase_ATP_BS"/>
</dbReference>
<feature type="region of interest" description="Disordered" evidence="6">
    <location>
        <begin position="71"/>
        <end position="100"/>
    </location>
</feature>
<dbReference type="STRING" id="1123029.SAMN02745172_03833"/>
<evidence type="ECO:0000256" key="1">
    <source>
        <dbReference type="ARBA" id="ARBA00022679"/>
    </source>
</evidence>
<name>A0A1M7ZQH2_9HYPH</name>
<dbReference type="RefSeq" id="WP_073631711.1">
    <property type="nucleotide sequence ID" value="NZ_FRXO01000011.1"/>
</dbReference>
<reference evidence="8 9" key="1">
    <citation type="submission" date="2016-12" db="EMBL/GenBank/DDBJ databases">
        <authorList>
            <person name="Song W.-J."/>
            <person name="Kurnit D.M."/>
        </authorList>
    </citation>
    <scope>NUCLEOTIDE SEQUENCE [LARGE SCALE GENOMIC DNA]</scope>
    <source>
        <strain evidence="8 9">DSM 19599</strain>
    </source>
</reference>